<evidence type="ECO:0000256" key="7">
    <source>
        <dbReference type="ARBA" id="ARBA00022640"/>
    </source>
</evidence>
<dbReference type="Gramene" id="KVI05023">
    <property type="protein sequence ID" value="KVI05023"/>
    <property type="gene ID" value="Ccrd_016660"/>
</dbReference>
<dbReference type="AlphaFoldDB" id="A0A124SG20"/>
<evidence type="ECO:0000256" key="9">
    <source>
        <dbReference type="ARBA" id="ARBA00022723"/>
    </source>
</evidence>
<evidence type="ECO:0000256" key="12">
    <source>
        <dbReference type="ARBA" id="ARBA00022989"/>
    </source>
</evidence>
<evidence type="ECO:0000313" key="20">
    <source>
        <dbReference type="Proteomes" id="UP000243975"/>
    </source>
</evidence>
<dbReference type="GO" id="GO:0009535">
    <property type="term" value="C:chloroplast thylakoid membrane"/>
    <property type="evidence" value="ECO:0007669"/>
    <property type="project" value="TreeGrafter"/>
</dbReference>
<evidence type="ECO:0000313" key="19">
    <source>
        <dbReference type="EMBL" id="KVI05023.1"/>
    </source>
</evidence>
<accession>A0A124SG20</accession>
<evidence type="ECO:0000256" key="17">
    <source>
        <dbReference type="ARBA" id="ARBA00023136"/>
    </source>
</evidence>
<evidence type="ECO:0000256" key="3">
    <source>
        <dbReference type="ARBA" id="ARBA00022448"/>
    </source>
</evidence>
<dbReference type="PANTHER" id="PTHR33149:SF12">
    <property type="entry name" value="PHOTOSYSTEM II D2 PROTEIN"/>
    <property type="match status" value="1"/>
</dbReference>
<evidence type="ECO:0000256" key="10">
    <source>
        <dbReference type="ARBA" id="ARBA00022842"/>
    </source>
</evidence>
<keyword evidence="17" id="KW-0472">Membrane</keyword>
<keyword evidence="4" id="KW-0148">Chlorophyll</keyword>
<keyword evidence="5" id="KW-0602">Photosynthesis</keyword>
<protein>
    <submittedName>
        <fullName evidence="19">Photosynthetic reaction centre, L/M</fullName>
    </submittedName>
</protein>
<evidence type="ECO:0000256" key="14">
    <source>
        <dbReference type="ARBA" id="ARBA00022991"/>
    </source>
</evidence>
<keyword evidence="15" id="KW-0560">Oxidoreductase</keyword>
<dbReference type="InterPro" id="IPR036854">
    <property type="entry name" value="Photo_II_D1/D2_sf"/>
</dbReference>
<dbReference type="GO" id="GO:0009523">
    <property type="term" value="C:photosystem II"/>
    <property type="evidence" value="ECO:0007669"/>
    <property type="project" value="UniProtKB-KW"/>
</dbReference>
<keyword evidence="3" id="KW-0813">Transport</keyword>
<dbReference type="PANTHER" id="PTHR33149">
    <property type="entry name" value="PHOTOSYSTEM II PROTEIN D1"/>
    <property type="match status" value="1"/>
</dbReference>
<keyword evidence="14" id="KW-0157">Chromophore</keyword>
<evidence type="ECO:0000256" key="13">
    <source>
        <dbReference type="ARBA" id="ARBA00022990"/>
    </source>
</evidence>
<evidence type="ECO:0000256" key="11">
    <source>
        <dbReference type="ARBA" id="ARBA00022982"/>
    </source>
</evidence>
<keyword evidence="11" id="KW-0249">Electron transport</keyword>
<name>A0A124SG20_CYNCS</name>
<evidence type="ECO:0000256" key="15">
    <source>
        <dbReference type="ARBA" id="ARBA00023002"/>
    </source>
</evidence>
<dbReference type="STRING" id="59895.A0A124SG20"/>
<keyword evidence="16" id="KW-0408">Iron</keyword>
<dbReference type="Pfam" id="PF00124">
    <property type="entry name" value="Photo_RC"/>
    <property type="match status" value="1"/>
</dbReference>
<keyword evidence="6" id="KW-0597">Phosphoprotein</keyword>
<keyword evidence="9" id="KW-0479">Metal-binding</keyword>
<comment type="subcellular location">
    <subcellularLocation>
        <location evidence="1">Membrane</location>
        <topology evidence="1">Multi-pass membrane protein</topology>
    </subcellularLocation>
</comment>
<keyword evidence="18" id="KW-0604">Photosystem II</keyword>
<comment type="caution">
    <text evidence="19">The sequence shown here is derived from an EMBL/GenBank/DDBJ whole genome shotgun (WGS) entry which is preliminary data.</text>
</comment>
<keyword evidence="8" id="KW-0812">Transmembrane</keyword>
<proteinExistence type="inferred from homology"/>
<organism evidence="19 20">
    <name type="scientific">Cynara cardunculus var. scolymus</name>
    <name type="common">Globe artichoke</name>
    <name type="synonym">Cynara scolymus</name>
    <dbReference type="NCBI Taxonomy" id="59895"/>
    <lineage>
        <taxon>Eukaryota</taxon>
        <taxon>Viridiplantae</taxon>
        <taxon>Streptophyta</taxon>
        <taxon>Embryophyta</taxon>
        <taxon>Tracheophyta</taxon>
        <taxon>Spermatophyta</taxon>
        <taxon>Magnoliopsida</taxon>
        <taxon>eudicotyledons</taxon>
        <taxon>Gunneridae</taxon>
        <taxon>Pentapetalae</taxon>
        <taxon>asterids</taxon>
        <taxon>campanulids</taxon>
        <taxon>Asterales</taxon>
        <taxon>Asteraceae</taxon>
        <taxon>Carduoideae</taxon>
        <taxon>Cardueae</taxon>
        <taxon>Carduinae</taxon>
        <taxon>Cynara</taxon>
    </lineage>
</organism>
<feature type="non-terminal residue" evidence="19">
    <location>
        <position position="178"/>
    </location>
</feature>
<dbReference type="GO" id="GO:0016491">
    <property type="term" value="F:oxidoreductase activity"/>
    <property type="evidence" value="ECO:0007669"/>
    <property type="project" value="UniProtKB-KW"/>
</dbReference>
<evidence type="ECO:0000256" key="1">
    <source>
        <dbReference type="ARBA" id="ARBA00004141"/>
    </source>
</evidence>
<dbReference type="EMBL" id="LEKV01001891">
    <property type="protein sequence ID" value="KVI05023.1"/>
    <property type="molecule type" value="Genomic_DNA"/>
</dbReference>
<dbReference type="GO" id="GO:0016168">
    <property type="term" value="F:chlorophyll binding"/>
    <property type="evidence" value="ECO:0007669"/>
    <property type="project" value="UniProtKB-KW"/>
</dbReference>
<comment type="similarity">
    <text evidence="2">Belongs to the reaction center PufL/M/PsbA/D family.</text>
</comment>
<sequence length="178" mass="20061">MVFTDLVSHTLQVNIIARSCRGDIFNSDLALNVTSVFLVADISSALADFSIDFELEASCCVLFLRVRLLVSENVRNRSPRRNELREGRNCCEESAQYIIPGIFGGSLFSAMHGFLVTSSLIRETTKNESANEGYRFGQEEESYNIVAAYGYFGRLIFQYASFNNSRSLHFFLAAWHVV</sequence>
<evidence type="ECO:0000256" key="16">
    <source>
        <dbReference type="ARBA" id="ARBA00023004"/>
    </source>
</evidence>
<evidence type="ECO:0000256" key="8">
    <source>
        <dbReference type="ARBA" id="ARBA00022692"/>
    </source>
</evidence>
<keyword evidence="7" id="KW-0934">Plastid</keyword>
<keyword evidence="13" id="KW-0007">Acetylation</keyword>
<evidence type="ECO:0000256" key="4">
    <source>
        <dbReference type="ARBA" id="ARBA00022494"/>
    </source>
</evidence>
<keyword evidence="12" id="KW-1133">Transmembrane helix</keyword>
<reference evidence="19 20" key="1">
    <citation type="journal article" date="2016" name="Sci. Rep.">
        <title>The genome sequence of the outbreeding globe artichoke constructed de novo incorporating a phase-aware low-pass sequencing strategy of F1 progeny.</title>
        <authorList>
            <person name="Scaglione D."/>
            <person name="Reyes-Chin-Wo S."/>
            <person name="Acquadro A."/>
            <person name="Froenicke L."/>
            <person name="Portis E."/>
            <person name="Beitel C."/>
            <person name="Tirone M."/>
            <person name="Mauro R."/>
            <person name="Lo Monaco A."/>
            <person name="Mauromicale G."/>
            <person name="Faccioli P."/>
            <person name="Cattivelli L."/>
            <person name="Rieseberg L."/>
            <person name="Michelmore R."/>
            <person name="Lanteri S."/>
        </authorList>
    </citation>
    <scope>NUCLEOTIDE SEQUENCE [LARGE SCALE GENOMIC DNA]</scope>
    <source>
        <strain evidence="19">2C</strain>
    </source>
</reference>
<keyword evidence="10" id="KW-0460">Magnesium</keyword>
<keyword evidence="20" id="KW-1185">Reference proteome</keyword>
<dbReference type="GO" id="GO:0009772">
    <property type="term" value="P:photosynthetic electron transport in photosystem II"/>
    <property type="evidence" value="ECO:0007669"/>
    <property type="project" value="InterPro"/>
</dbReference>
<dbReference type="Proteomes" id="UP000243975">
    <property type="component" value="Unassembled WGS sequence"/>
</dbReference>
<evidence type="ECO:0000256" key="5">
    <source>
        <dbReference type="ARBA" id="ARBA00022531"/>
    </source>
</evidence>
<gene>
    <name evidence="19" type="ORF">Ccrd_016660</name>
</gene>
<dbReference type="SUPFAM" id="SSF81483">
    <property type="entry name" value="Bacterial photosystem II reaction centre, L and M subunits"/>
    <property type="match status" value="1"/>
</dbReference>
<dbReference type="InterPro" id="IPR055266">
    <property type="entry name" value="D1/D2"/>
</dbReference>
<evidence type="ECO:0000256" key="18">
    <source>
        <dbReference type="ARBA" id="ARBA00023276"/>
    </source>
</evidence>
<evidence type="ECO:0000256" key="6">
    <source>
        <dbReference type="ARBA" id="ARBA00022553"/>
    </source>
</evidence>
<dbReference type="InterPro" id="IPR000484">
    <property type="entry name" value="Photo_RC_L/M"/>
</dbReference>
<dbReference type="GO" id="GO:0046872">
    <property type="term" value="F:metal ion binding"/>
    <property type="evidence" value="ECO:0007669"/>
    <property type="project" value="UniProtKB-KW"/>
</dbReference>
<evidence type="ECO:0000256" key="2">
    <source>
        <dbReference type="ARBA" id="ARBA00008204"/>
    </source>
</evidence>